<protein>
    <submittedName>
        <fullName evidence="2">Sigma-E processing peptidase SpoIIGA</fullName>
    </submittedName>
</protein>
<name>A0ABR8PGB3_9BACL</name>
<organism evidence="2 3">
    <name type="scientific">Sporosarcina gallistercoris</name>
    <dbReference type="NCBI Taxonomy" id="2762245"/>
    <lineage>
        <taxon>Bacteria</taxon>
        <taxon>Bacillati</taxon>
        <taxon>Bacillota</taxon>
        <taxon>Bacilli</taxon>
        <taxon>Bacillales</taxon>
        <taxon>Caryophanaceae</taxon>
        <taxon>Sporosarcina</taxon>
    </lineage>
</organism>
<keyword evidence="1" id="KW-0812">Transmembrane</keyword>
<keyword evidence="3" id="KW-1185">Reference proteome</keyword>
<comment type="caution">
    <text evidence="2">The sequence shown here is derived from an EMBL/GenBank/DDBJ whole genome shotgun (WGS) entry which is preliminary data.</text>
</comment>
<dbReference type="Pfam" id="PF03419">
    <property type="entry name" value="Peptidase_U4"/>
    <property type="match status" value="1"/>
</dbReference>
<feature type="transmembrane region" description="Helical" evidence="1">
    <location>
        <begin position="35"/>
        <end position="61"/>
    </location>
</feature>
<dbReference type="EMBL" id="JACSQY010000001">
    <property type="protein sequence ID" value="MBD7907206.1"/>
    <property type="molecule type" value="Genomic_DNA"/>
</dbReference>
<gene>
    <name evidence="2" type="ORF">H9659_02500</name>
</gene>
<feature type="transmembrane region" description="Helical" evidence="1">
    <location>
        <begin position="73"/>
        <end position="96"/>
    </location>
</feature>
<keyword evidence="1" id="KW-1133">Transmembrane helix</keyword>
<evidence type="ECO:0000313" key="3">
    <source>
        <dbReference type="Proteomes" id="UP000659496"/>
    </source>
</evidence>
<proteinExistence type="predicted"/>
<evidence type="ECO:0000256" key="1">
    <source>
        <dbReference type="SAM" id="Phobius"/>
    </source>
</evidence>
<sequence>MYGEVMIIINMVFNYTVLSFANATGNTKIRKKRLALAAFAGAIPAVAFPGSFVASLTAFAIMTSCAFGFSARLWKASVGLVIIGAFVAGGLLSALPFSQWGQSFQYRLVFYVALAYGCLQLVKVKWLDVRKISRFSEFACSSVLQLFGSSIQLRVFIDTGNSCTEPLSNEAVHFVSLRAIQQIIPDDLLHSLQRVGNEQGAIPDLSQFPERFSKQLRLIRIQTVDGANWAVGIRFDDWELEGNRALEKGYIVLTADDARYPHSASAILHVSALETREEGRGMLHAT</sequence>
<feature type="transmembrane region" description="Helical" evidence="1">
    <location>
        <begin position="6"/>
        <end position="23"/>
    </location>
</feature>
<keyword evidence="1" id="KW-0472">Membrane</keyword>
<evidence type="ECO:0000313" key="2">
    <source>
        <dbReference type="EMBL" id="MBD7907206.1"/>
    </source>
</evidence>
<accession>A0ABR8PGB3</accession>
<dbReference type="RefSeq" id="WP_191688358.1">
    <property type="nucleotide sequence ID" value="NZ_JACSQY010000001.1"/>
</dbReference>
<dbReference type="InterPro" id="IPR005081">
    <property type="entry name" value="SpoIIGA"/>
</dbReference>
<dbReference type="Proteomes" id="UP000659496">
    <property type="component" value="Unassembled WGS sequence"/>
</dbReference>
<reference evidence="2 3" key="1">
    <citation type="submission" date="2020-08" db="EMBL/GenBank/DDBJ databases">
        <title>A Genomic Blueprint of the Chicken Gut Microbiome.</title>
        <authorList>
            <person name="Gilroy R."/>
            <person name="Ravi A."/>
            <person name="Getino M."/>
            <person name="Pursley I."/>
            <person name="Horton D.L."/>
            <person name="Alikhan N.-F."/>
            <person name="Baker D."/>
            <person name="Gharbi K."/>
            <person name="Hall N."/>
            <person name="Watson M."/>
            <person name="Adriaenssens E.M."/>
            <person name="Foster-Nyarko E."/>
            <person name="Jarju S."/>
            <person name="Secka A."/>
            <person name="Antonio M."/>
            <person name="Oren A."/>
            <person name="Chaudhuri R."/>
            <person name="La Ragione R.M."/>
            <person name="Hildebrand F."/>
            <person name="Pallen M.J."/>
        </authorList>
    </citation>
    <scope>NUCLEOTIDE SEQUENCE [LARGE SCALE GENOMIC DNA]</scope>
    <source>
        <strain evidence="2 3">Sa3CUA8</strain>
    </source>
</reference>